<dbReference type="InterPro" id="IPR044074">
    <property type="entry name" value="PurU_ACT"/>
</dbReference>
<sequence length="288" mass="33282">MNDETPRRYVLTLTCPDRTGIVAAVGSFIADHGGLISQAAQHGDALHNRFYMRVEIQADTLTFYLDELRERFSPIARQFEMDWNIADSSIKKRMVVLVSKLDHCLNDLLHRWRNNDLHCEIPCVISNHNDLRSFVEWHGIPYFHVPVGPDNKEQAYAEVERLFREFSGDFIVLARYMQVLSDSMTERYRNRIINIHHSFLPAFVGGRPYHQAFERGVKMTGATSHYVTAELDAGPIIEQGVVNIDHSNSIEEMVRLGKDIEKNVLSRSVRLHLEDRVLIHRNKTVVFK</sequence>
<dbReference type="SUPFAM" id="SSF55021">
    <property type="entry name" value="ACT-like"/>
    <property type="match status" value="1"/>
</dbReference>
<comment type="catalytic activity">
    <reaction evidence="3">
        <text>(6R)-10-formyltetrahydrofolate + H2O = (6S)-5,6,7,8-tetrahydrofolate + formate + H(+)</text>
        <dbReference type="Rhea" id="RHEA:19833"/>
        <dbReference type="ChEBI" id="CHEBI:15377"/>
        <dbReference type="ChEBI" id="CHEBI:15378"/>
        <dbReference type="ChEBI" id="CHEBI:15740"/>
        <dbReference type="ChEBI" id="CHEBI:57453"/>
        <dbReference type="ChEBI" id="CHEBI:195366"/>
        <dbReference type="EC" id="3.5.1.10"/>
    </reaction>
</comment>
<evidence type="ECO:0000256" key="2">
    <source>
        <dbReference type="ARBA" id="ARBA00022801"/>
    </source>
</evidence>
<dbReference type="SUPFAM" id="SSF53328">
    <property type="entry name" value="Formyltransferase"/>
    <property type="match status" value="1"/>
</dbReference>
<evidence type="ECO:0000313" key="7">
    <source>
        <dbReference type="Proteomes" id="UP000072421"/>
    </source>
</evidence>
<dbReference type="PROSITE" id="PS51671">
    <property type="entry name" value="ACT"/>
    <property type="match status" value="1"/>
</dbReference>
<comment type="function">
    <text evidence="3">Catalyzes the hydrolysis of 10-formyltetrahydrofolate (formyl-FH4) to formate and tetrahydrofolate (FH4).</text>
</comment>
<dbReference type="CDD" id="cd04875">
    <property type="entry name" value="ACT_F4HF-DF"/>
    <property type="match status" value="1"/>
</dbReference>
<dbReference type="PANTHER" id="PTHR42706">
    <property type="entry name" value="FORMYLTETRAHYDROFOLATE DEFORMYLASE"/>
    <property type="match status" value="1"/>
</dbReference>
<dbReference type="Pfam" id="PF00551">
    <property type="entry name" value="Formyl_trans_N"/>
    <property type="match status" value="1"/>
</dbReference>
<dbReference type="HAMAP" id="MF_01927">
    <property type="entry name" value="PurU"/>
    <property type="match status" value="1"/>
</dbReference>
<dbReference type="AlphaFoldDB" id="A0A127P722"/>
<keyword evidence="2 3" id="KW-0378">Hydrolase</keyword>
<dbReference type="NCBIfam" id="NF004684">
    <property type="entry name" value="PRK06027.1"/>
    <property type="match status" value="1"/>
</dbReference>
<dbReference type="PIRSF" id="PIRSF036480">
    <property type="entry name" value="FormyFH4_hydr"/>
    <property type="match status" value="1"/>
</dbReference>
<proteinExistence type="inferred from homology"/>
<dbReference type="GO" id="GO:0006730">
    <property type="term" value="P:one-carbon metabolic process"/>
    <property type="evidence" value="ECO:0007669"/>
    <property type="project" value="UniProtKB-KW"/>
</dbReference>
<feature type="active site" evidence="3">
    <location>
        <position position="232"/>
    </location>
</feature>
<evidence type="ECO:0000259" key="5">
    <source>
        <dbReference type="PROSITE" id="PS51671"/>
    </source>
</evidence>
<dbReference type="PRINTS" id="PR01575">
    <property type="entry name" value="FFH4HYDRLASE"/>
</dbReference>
<dbReference type="InterPro" id="IPR041729">
    <property type="entry name" value="Formyl-FH4-Hydrolase_C"/>
</dbReference>
<name>A0A127P722_9BURK</name>
<dbReference type="EC" id="3.5.1.10" evidence="3 4"/>
<keyword evidence="3" id="KW-0658">Purine biosynthesis</keyword>
<dbReference type="UniPathway" id="UPA00074">
    <property type="reaction ID" value="UER00170"/>
</dbReference>
<dbReference type="RefSeq" id="WP_061538839.1">
    <property type="nucleotide sequence ID" value="NZ_CP013232.1"/>
</dbReference>
<dbReference type="InterPro" id="IPR002376">
    <property type="entry name" value="Formyl_transf_N"/>
</dbReference>
<dbReference type="EMBL" id="CP013232">
    <property type="protein sequence ID" value="AMO93590.1"/>
    <property type="molecule type" value="Genomic_DNA"/>
</dbReference>
<accession>A0A127P722</accession>
<dbReference type="Proteomes" id="UP000072421">
    <property type="component" value="Chromosome"/>
</dbReference>
<reference evidence="6 7" key="1">
    <citation type="submission" date="2015-11" db="EMBL/GenBank/DDBJ databases">
        <title>Exploring the genomic traits of fungus-feeding bacterial genus Collimonas.</title>
        <authorList>
            <person name="Song C."/>
            <person name="Schmidt R."/>
            <person name="de Jager V."/>
            <person name="Krzyzanowska D."/>
            <person name="Jongedijk E."/>
            <person name="Cankar K."/>
            <person name="Beekwilder J."/>
            <person name="van Veen A."/>
            <person name="de Boer W."/>
            <person name="van Veen J.A."/>
            <person name="Garbeva P."/>
        </authorList>
    </citation>
    <scope>NUCLEOTIDE SEQUENCE [LARGE SCALE GENOMIC DNA]</scope>
    <source>
        <strain evidence="6 7">Ter6</strain>
    </source>
</reference>
<dbReference type="InterPro" id="IPR002912">
    <property type="entry name" value="ACT_dom"/>
</dbReference>
<organism evidence="6">
    <name type="scientific">Collimonas fungivorans</name>
    <dbReference type="NCBI Taxonomy" id="158899"/>
    <lineage>
        <taxon>Bacteria</taxon>
        <taxon>Pseudomonadati</taxon>
        <taxon>Pseudomonadota</taxon>
        <taxon>Betaproteobacteria</taxon>
        <taxon>Burkholderiales</taxon>
        <taxon>Oxalobacteraceae</taxon>
        <taxon>Collimonas</taxon>
    </lineage>
</organism>
<evidence type="ECO:0000256" key="3">
    <source>
        <dbReference type="HAMAP-Rule" id="MF_01927"/>
    </source>
</evidence>
<comment type="pathway">
    <text evidence="3">Purine metabolism; IMP biosynthesis via de novo pathway; formate from 10-formyl-5,6,7,8-tetrahydrofolate: step 1/1.</text>
</comment>
<dbReference type="PANTHER" id="PTHR42706:SF1">
    <property type="entry name" value="FORMYLTETRAHYDROFOLATE DEFORMYLASE 2, MITOCHONDRIAL"/>
    <property type="match status" value="1"/>
</dbReference>
<dbReference type="OrthoDB" id="9806170at2"/>
<dbReference type="InterPro" id="IPR036477">
    <property type="entry name" value="Formyl_transf_N_sf"/>
</dbReference>
<dbReference type="NCBIfam" id="TIGR00655">
    <property type="entry name" value="PurU"/>
    <property type="match status" value="1"/>
</dbReference>
<comment type="similarity">
    <text evidence="3">Belongs to the PurU family.</text>
</comment>
<dbReference type="InterPro" id="IPR045865">
    <property type="entry name" value="ACT-like_dom_sf"/>
</dbReference>
<dbReference type="GO" id="GO:0006189">
    <property type="term" value="P:'de novo' IMP biosynthetic process"/>
    <property type="evidence" value="ECO:0007669"/>
    <property type="project" value="UniProtKB-UniRule"/>
</dbReference>
<dbReference type="InterPro" id="IPR004810">
    <property type="entry name" value="PurU"/>
</dbReference>
<evidence type="ECO:0000313" key="6">
    <source>
        <dbReference type="EMBL" id="AMO93590.1"/>
    </source>
</evidence>
<protein>
    <recommendedName>
        <fullName evidence="3 4">Formyltetrahydrofolate deformylase</fullName>
        <ecNumber evidence="3 4">3.5.1.10</ecNumber>
    </recommendedName>
    <alternativeName>
        <fullName evidence="3">Formyl-FH(4) hydrolase</fullName>
    </alternativeName>
</protein>
<keyword evidence="1 3" id="KW-0554">One-carbon metabolism</keyword>
<gene>
    <name evidence="3 6" type="primary">purU</name>
    <name evidence="6" type="ORF">CFter6_0866</name>
</gene>
<feature type="domain" description="ACT" evidence="5">
    <location>
        <begin position="10"/>
        <end position="90"/>
    </location>
</feature>
<dbReference type="GO" id="GO:0008864">
    <property type="term" value="F:formyltetrahydrofolate deformylase activity"/>
    <property type="evidence" value="ECO:0007669"/>
    <property type="project" value="UniProtKB-UniRule"/>
</dbReference>
<dbReference type="PATRIC" id="fig|158899.10.peg.884"/>
<dbReference type="Gene3D" id="3.30.70.260">
    <property type="match status" value="1"/>
</dbReference>
<evidence type="ECO:0000256" key="1">
    <source>
        <dbReference type="ARBA" id="ARBA00022563"/>
    </source>
</evidence>
<dbReference type="Gene3D" id="3.40.50.170">
    <property type="entry name" value="Formyl transferase, N-terminal domain"/>
    <property type="match status" value="1"/>
</dbReference>
<dbReference type="CDD" id="cd08648">
    <property type="entry name" value="FMT_core_Formyl-FH4-Hydrolase_C"/>
    <property type="match status" value="1"/>
</dbReference>
<evidence type="ECO:0000256" key="4">
    <source>
        <dbReference type="NCBIfam" id="TIGR00655"/>
    </source>
</evidence>